<evidence type="ECO:0000256" key="1">
    <source>
        <dbReference type="ARBA" id="ARBA00004240"/>
    </source>
</evidence>
<sequence>MLKDDSRAQYTSTLYPNSEELIMKDYIPAVTSTVFLVHETDRSRFAKSKASLLTDEKIGGAPIAILGTEHDLSEVVTEEKLRQILGIFPAIKEDTVDRTNMNDRLMKLFMRNLKEQGSCGCAFRWLRPQVEQRVLHNINYPQLHSLTLLDFSEEVLFNNLKNNVILRKLLDEQITHLTIDIKDEPKAPSETLSFMSVLILSLCKRLIKLSFYQLFHRLTLCTYELSSTNFKSSTLTSLKMNVKTFDDCLYLIDGHFNCLSTLMIFVKTIAYTSGTIDNTKKRPTLKHFSLISYSHIFLYDNLIIPLLRRMINLDNLILNLSVIRSNKNYIDGIELLYNDILIFMSRLN</sequence>
<dbReference type="InterPro" id="IPR027417">
    <property type="entry name" value="P-loop_NTPase"/>
</dbReference>
<dbReference type="GO" id="GO:0016192">
    <property type="term" value="P:vesicle-mediated transport"/>
    <property type="evidence" value="ECO:0007669"/>
    <property type="project" value="UniProtKB-KW"/>
</dbReference>
<evidence type="ECO:0000256" key="13">
    <source>
        <dbReference type="PIRSR" id="PIRSR606687-2"/>
    </source>
</evidence>
<evidence type="ECO:0000256" key="4">
    <source>
        <dbReference type="ARBA" id="ARBA00011984"/>
    </source>
</evidence>
<name>A0A819YUA1_9BILA</name>
<evidence type="ECO:0000256" key="2">
    <source>
        <dbReference type="ARBA" id="ARBA00004555"/>
    </source>
</evidence>
<dbReference type="GO" id="GO:0005783">
    <property type="term" value="C:endoplasmic reticulum"/>
    <property type="evidence" value="ECO:0007669"/>
    <property type="project" value="UniProtKB-SubCell"/>
</dbReference>
<dbReference type="Gene3D" id="3.40.50.300">
    <property type="entry name" value="P-loop containing nucleotide triphosphate hydrolases"/>
    <property type="match status" value="1"/>
</dbReference>
<organism evidence="14 15">
    <name type="scientific">Rotaria magnacalcarata</name>
    <dbReference type="NCBI Taxonomy" id="392030"/>
    <lineage>
        <taxon>Eukaryota</taxon>
        <taxon>Metazoa</taxon>
        <taxon>Spiralia</taxon>
        <taxon>Gnathifera</taxon>
        <taxon>Rotifera</taxon>
        <taxon>Eurotatoria</taxon>
        <taxon>Bdelloidea</taxon>
        <taxon>Philodinida</taxon>
        <taxon>Philodinidae</taxon>
        <taxon>Rotaria</taxon>
    </lineage>
</organism>
<keyword evidence="10" id="KW-0333">Golgi apparatus</keyword>
<keyword evidence="15" id="KW-1185">Reference proteome</keyword>
<dbReference type="EMBL" id="CAJOBG010005726">
    <property type="protein sequence ID" value="CAF4163418.1"/>
    <property type="molecule type" value="Genomic_DNA"/>
</dbReference>
<evidence type="ECO:0000256" key="10">
    <source>
        <dbReference type="ARBA" id="ARBA00023034"/>
    </source>
</evidence>
<dbReference type="AlphaFoldDB" id="A0A819YUA1"/>
<evidence type="ECO:0000256" key="9">
    <source>
        <dbReference type="ARBA" id="ARBA00022927"/>
    </source>
</evidence>
<comment type="similarity">
    <text evidence="3">Belongs to the small GTPase superfamily. SAR1 family.</text>
</comment>
<evidence type="ECO:0000256" key="3">
    <source>
        <dbReference type="ARBA" id="ARBA00007507"/>
    </source>
</evidence>
<reference evidence="14" key="1">
    <citation type="submission" date="2021-02" db="EMBL/GenBank/DDBJ databases">
        <authorList>
            <person name="Nowell W R."/>
        </authorList>
    </citation>
    <scope>NUCLEOTIDE SEQUENCE</scope>
</reference>
<dbReference type="InterPro" id="IPR006687">
    <property type="entry name" value="Small_GTPase_SAR1"/>
</dbReference>
<evidence type="ECO:0000256" key="7">
    <source>
        <dbReference type="ARBA" id="ARBA00022824"/>
    </source>
</evidence>
<evidence type="ECO:0000256" key="11">
    <source>
        <dbReference type="ARBA" id="ARBA00023134"/>
    </source>
</evidence>
<dbReference type="InterPro" id="IPR006689">
    <property type="entry name" value="Small_GTPase_ARF/SAR"/>
</dbReference>
<keyword evidence="7" id="KW-0256">Endoplasmic reticulum</keyword>
<dbReference type="Pfam" id="PF00025">
    <property type="entry name" value="Arf"/>
    <property type="match status" value="1"/>
</dbReference>
<dbReference type="GO" id="GO:0005525">
    <property type="term" value="F:GTP binding"/>
    <property type="evidence" value="ECO:0007669"/>
    <property type="project" value="UniProtKB-KW"/>
</dbReference>
<evidence type="ECO:0000256" key="6">
    <source>
        <dbReference type="ARBA" id="ARBA00022741"/>
    </source>
</evidence>
<keyword evidence="9" id="KW-0653">Protein transport</keyword>
<feature type="binding site" evidence="13">
    <location>
        <position position="71"/>
    </location>
    <ligand>
        <name>GTP</name>
        <dbReference type="ChEBI" id="CHEBI:37565"/>
    </ligand>
</feature>
<accession>A0A819YUA1</accession>
<keyword evidence="5" id="KW-0813">Transport</keyword>
<dbReference type="GO" id="GO:0006886">
    <property type="term" value="P:intracellular protein transport"/>
    <property type="evidence" value="ECO:0007669"/>
    <property type="project" value="InterPro"/>
</dbReference>
<dbReference type="PANTHER" id="PTHR45684">
    <property type="entry name" value="RE74312P"/>
    <property type="match status" value="1"/>
</dbReference>
<dbReference type="GO" id="GO:0003925">
    <property type="term" value="F:G protein activity"/>
    <property type="evidence" value="ECO:0007669"/>
    <property type="project" value="UniProtKB-EC"/>
</dbReference>
<comment type="subcellular location">
    <subcellularLocation>
        <location evidence="1">Endoplasmic reticulum</location>
    </subcellularLocation>
    <subcellularLocation>
        <location evidence="2">Golgi apparatus</location>
    </subcellularLocation>
</comment>
<comment type="caution">
    <text evidence="14">The sequence shown here is derived from an EMBL/GenBank/DDBJ whole genome shotgun (WGS) entry which is preliminary data.</text>
</comment>
<evidence type="ECO:0000256" key="8">
    <source>
        <dbReference type="ARBA" id="ARBA00022892"/>
    </source>
</evidence>
<evidence type="ECO:0000256" key="12">
    <source>
        <dbReference type="ARBA" id="ARBA00047660"/>
    </source>
</evidence>
<keyword evidence="11" id="KW-0342">GTP-binding</keyword>
<evidence type="ECO:0000313" key="15">
    <source>
        <dbReference type="Proteomes" id="UP000663866"/>
    </source>
</evidence>
<evidence type="ECO:0000256" key="5">
    <source>
        <dbReference type="ARBA" id="ARBA00022448"/>
    </source>
</evidence>
<proteinExistence type="inferred from homology"/>
<keyword evidence="8" id="KW-0931">ER-Golgi transport</keyword>
<protein>
    <recommendedName>
        <fullName evidence="4">small monomeric GTPase</fullName>
        <ecNumber evidence="4">3.6.5.2</ecNumber>
    </recommendedName>
</protein>
<comment type="catalytic activity">
    <reaction evidence="12">
        <text>GTP + H2O = GDP + phosphate + H(+)</text>
        <dbReference type="Rhea" id="RHEA:19669"/>
        <dbReference type="ChEBI" id="CHEBI:15377"/>
        <dbReference type="ChEBI" id="CHEBI:15378"/>
        <dbReference type="ChEBI" id="CHEBI:37565"/>
        <dbReference type="ChEBI" id="CHEBI:43474"/>
        <dbReference type="ChEBI" id="CHEBI:58189"/>
        <dbReference type="EC" id="3.6.5.2"/>
    </reaction>
    <physiologicalReaction direction="left-to-right" evidence="12">
        <dbReference type="Rhea" id="RHEA:19670"/>
    </physiologicalReaction>
</comment>
<dbReference type="Proteomes" id="UP000663866">
    <property type="component" value="Unassembled WGS sequence"/>
</dbReference>
<gene>
    <name evidence="14" type="ORF">OVN521_LOCUS24271</name>
</gene>
<dbReference type="GO" id="GO:0005794">
    <property type="term" value="C:Golgi apparatus"/>
    <property type="evidence" value="ECO:0007669"/>
    <property type="project" value="UniProtKB-SubCell"/>
</dbReference>
<evidence type="ECO:0000313" key="14">
    <source>
        <dbReference type="EMBL" id="CAF4163418.1"/>
    </source>
</evidence>
<keyword evidence="6 13" id="KW-0547">Nucleotide-binding</keyword>
<dbReference type="EC" id="3.6.5.2" evidence="4"/>